<reference evidence="6 7" key="1">
    <citation type="submission" date="2019-08" db="EMBL/GenBank/DDBJ databases">
        <title>In-depth cultivation of the pig gut microbiome towards novel bacterial diversity and tailored functional studies.</title>
        <authorList>
            <person name="Wylensek D."/>
            <person name="Hitch T.C.A."/>
            <person name="Clavel T."/>
        </authorList>
    </citation>
    <scope>NUCLEOTIDE SEQUENCE [LARGE SCALE GENOMIC DNA]</scope>
    <source>
        <strain evidence="6 7">WCA-383-APC-5B</strain>
    </source>
</reference>
<feature type="binding site" evidence="5">
    <location>
        <position position="222"/>
    </location>
    <ligand>
        <name>(2E)-4-hydroxy-3-methylbut-2-enyl diphosphate</name>
        <dbReference type="ChEBI" id="CHEBI:128753"/>
    </ligand>
</feature>
<dbReference type="NCBIfam" id="TIGR00216">
    <property type="entry name" value="ispH_lytB"/>
    <property type="match status" value="1"/>
</dbReference>
<keyword evidence="3 5" id="KW-0408">Iron</keyword>
<gene>
    <name evidence="5" type="primary">ispH</name>
    <name evidence="6" type="ORF">FYJ33_01845</name>
</gene>
<comment type="caution">
    <text evidence="6">The sequence shown here is derived from an EMBL/GenBank/DDBJ whole genome shotgun (WGS) entry which is preliminary data.</text>
</comment>
<accession>A0A7X2MW58</accession>
<dbReference type="NCBIfam" id="NF009024">
    <property type="entry name" value="PRK12360.1"/>
    <property type="match status" value="1"/>
</dbReference>
<feature type="binding site" evidence="5">
    <location>
        <position position="266"/>
    </location>
    <ligand>
        <name>(2E)-4-hydroxy-3-methylbut-2-enyl diphosphate</name>
        <dbReference type="ChEBI" id="CHEBI:128753"/>
    </ligand>
</feature>
<keyword evidence="2 5" id="KW-0479">Metal-binding</keyword>
<feature type="binding site" evidence="5">
    <location>
        <position position="220"/>
    </location>
    <ligand>
        <name>isopentenyl diphosphate</name>
        <dbReference type="ChEBI" id="CHEBI:128769"/>
    </ligand>
</feature>
<feature type="binding site" evidence="5">
    <location>
        <position position="164"/>
    </location>
    <ligand>
        <name>(2E)-4-hydroxy-3-methylbut-2-enyl diphosphate</name>
        <dbReference type="ChEBI" id="CHEBI:128753"/>
    </ligand>
</feature>
<dbReference type="EC" id="1.17.7.4" evidence="5"/>
<evidence type="ECO:0000256" key="5">
    <source>
        <dbReference type="HAMAP-Rule" id="MF_00191"/>
    </source>
</evidence>
<dbReference type="GO" id="GO:0016114">
    <property type="term" value="P:terpenoid biosynthetic process"/>
    <property type="evidence" value="ECO:0007669"/>
    <property type="project" value="UniProtKB-UniRule"/>
</dbReference>
<feature type="binding site" evidence="5">
    <location>
        <position position="222"/>
    </location>
    <ligand>
        <name>dimethylallyl diphosphate</name>
        <dbReference type="ChEBI" id="CHEBI:57623"/>
    </ligand>
</feature>
<dbReference type="UniPathway" id="UPA00059">
    <property type="reaction ID" value="UER00105"/>
</dbReference>
<feature type="binding site" evidence="5">
    <location>
        <position position="78"/>
    </location>
    <ligand>
        <name>dimethylallyl diphosphate</name>
        <dbReference type="ChEBI" id="CHEBI:57623"/>
    </ligand>
</feature>
<dbReference type="EMBL" id="VULX01000001">
    <property type="protein sequence ID" value="MSR90189.1"/>
    <property type="molecule type" value="Genomic_DNA"/>
</dbReference>
<evidence type="ECO:0000256" key="3">
    <source>
        <dbReference type="ARBA" id="ARBA00023004"/>
    </source>
</evidence>
<comment type="pathway">
    <text evidence="5">Isoprenoid biosynthesis; isopentenyl diphosphate biosynthesis via DXP pathway; isopentenyl diphosphate from 1-deoxy-D-xylulose 5-phosphate: step 6/6.</text>
</comment>
<feature type="binding site" evidence="5">
    <location>
        <position position="266"/>
    </location>
    <ligand>
        <name>dimethylallyl diphosphate</name>
        <dbReference type="ChEBI" id="CHEBI:57623"/>
    </ligand>
</feature>
<dbReference type="AlphaFoldDB" id="A0A7X2MW58"/>
<feature type="binding site" evidence="5">
    <location>
        <position position="43"/>
    </location>
    <ligand>
        <name>dimethylallyl diphosphate</name>
        <dbReference type="ChEBI" id="CHEBI:57623"/>
    </ligand>
</feature>
<feature type="binding site" evidence="5">
    <location>
        <position position="128"/>
    </location>
    <ligand>
        <name>(2E)-4-hydroxy-3-methylbut-2-enyl diphosphate</name>
        <dbReference type="ChEBI" id="CHEBI:128753"/>
    </ligand>
</feature>
<dbReference type="PANTHER" id="PTHR30426:SF0">
    <property type="entry name" value="4-HYDROXY-3-METHYLBUT-2-ENYL DIPHOSPHATE REDUCTASE"/>
    <property type="match status" value="1"/>
</dbReference>
<evidence type="ECO:0000256" key="4">
    <source>
        <dbReference type="ARBA" id="ARBA00023014"/>
    </source>
</evidence>
<comment type="catalytic activity">
    <reaction evidence="5">
        <text>dimethylallyl diphosphate + 2 oxidized [2Fe-2S]-[ferredoxin] + H2O = (2E)-4-hydroxy-3-methylbut-2-enyl diphosphate + 2 reduced [2Fe-2S]-[ferredoxin] + 2 H(+)</text>
        <dbReference type="Rhea" id="RHEA:24825"/>
        <dbReference type="Rhea" id="RHEA-COMP:10000"/>
        <dbReference type="Rhea" id="RHEA-COMP:10001"/>
        <dbReference type="ChEBI" id="CHEBI:15377"/>
        <dbReference type="ChEBI" id="CHEBI:15378"/>
        <dbReference type="ChEBI" id="CHEBI:33737"/>
        <dbReference type="ChEBI" id="CHEBI:33738"/>
        <dbReference type="ChEBI" id="CHEBI:57623"/>
        <dbReference type="ChEBI" id="CHEBI:128753"/>
        <dbReference type="EC" id="1.17.7.4"/>
    </reaction>
</comment>
<dbReference type="Proteomes" id="UP000460287">
    <property type="component" value="Unassembled WGS sequence"/>
</dbReference>
<keyword evidence="5" id="KW-0414">Isoprene biosynthesis</keyword>
<feature type="binding site" evidence="5">
    <location>
        <position position="14"/>
    </location>
    <ligand>
        <name>[4Fe-4S] cluster</name>
        <dbReference type="ChEBI" id="CHEBI:49883"/>
    </ligand>
</feature>
<feature type="binding site" evidence="5">
    <location>
        <position position="220"/>
    </location>
    <ligand>
        <name>dimethylallyl diphosphate</name>
        <dbReference type="ChEBI" id="CHEBI:57623"/>
    </ligand>
</feature>
<feature type="binding site" evidence="5">
    <location>
        <position position="100"/>
    </location>
    <ligand>
        <name>[4Fe-4S] cluster</name>
        <dbReference type="ChEBI" id="CHEBI:49883"/>
    </ligand>
</feature>
<feature type="binding site" evidence="5">
    <location>
        <position position="78"/>
    </location>
    <ligand>
        <name>isopentenyl diphosphate</name>
        <dbReference type="ChEBI" id="CHEBI:128769"/>
    </ligand>
</feature>
<dbReference type="GO" id="GO:0050992">
    <property type="term" value="P:dimethylallyl diphosphate biosynthetic process"/>
    <property type="evidence" value="ECO:0007669"/>
    <property type="project" value="UniProtKB-UniRule"/>
</dbReference>
<feature type="binding site" evidence="5">
    <location>
        <position position="43"/>
    </location>
    <ligand>
        <name>isopentenyl diphosphate</name>
        <dbReference type="ChEBI" id="CHEBI:128769"/>
    </ligand>
</feature>
<dbReference type="Gene3D" id="3.40.1010.20">
    <property type="entry name" value="4-hydroxy-3-methylbut-2-enyl diphosphate reductase, catalytic domain"/>
    <property type="match status" value="2"/>
</dbReference>
<sequence length="283" mass="31671">MAVDIILAESAGFCFGVKRAVDETLKIQKKYNKRIYTLGPLIHNNDVVKHLEENNIFSISLEEADKLAEDEVIVIRSHGVSKEVIDRLTDKGLNVINATCPYVSNIQKKVNKYSVEGYNIVILGDKNHPEVVGINGWCDNKALITSDGTFETKLPNKICVVSQTTERQDNWQNTISSVAKSSKEFLAFNTICSATEVRQKSAYELSKEVDIMIVIGGKSSSNTTKLYQICSENCENTFHIENEKELDIDMIKELKHERIGLTAGASTPDWIIQNVTDTLKNNL</sequence>
<feature type="binding site" evidence="5">
    <location>
        <position position="220"/>
    </location>
    <ligand>
        <name>(2E)-4-hydroxy-3-methylbut-2-enyl diphosphate</name>
        <dbReference type="ChEBI" id="CHEBI:128753"/>
    </ligand>
</feature>
<comment type="cofactor">
    <cofactor evidence="5">
        <name>[4Fe-4S] cluster</name>
        <dbReference type="ChEBI" id="CHEBI:49883"/>
    </cofactor>
    <text evidence="5">Binds 1 [4Fe-4S] cluster per subunit.</text>
</comment>
<dbReference type="HAMAP" id="MF_00191">
    <property type="entry name" value="IspH"/>
    <property type="match status" value="1"/>
</dbReference>
<dbReference type="Gene3D" id="3.40.50.11270">
    <property type="match status" value="1"/>
</dbReference>
<dbReference type="GO" id="GO:0051539">
    <property type="term" value="F:4 iron, 4 sulfur cluster binding"/>
    <property type="evidence" value="ECO:0007669"/>
    <property type="project" value="UniProtKB-UniRule"/>
</dbReference>
<proteinExistence type="inferred from homology"/>
<feature type="binding site" evidence="5">
    <location>
        <position position="222"/>
    </location>
    <ligand>
        <name>isopentenyl diphosphate</name>
        <dbReference type="ChEBI" id="CHEBI:128769"/>
    </ligand>
</feature>
<evidence type="ECO:0000256" key="2">
    <source>
        <dbReference type="ARBA" id="ARBA00022723"/>
    </source>
</evidence>
<keyword evidence="7" id="KW-1185">Reference proteome</keyword>
<dbReference type="Pfam" id="PF02401">
    <property type="entry name" value="LYTB"/>
    <property type="match status" value="1"/>
</dbReference>
<dbReference type="GO" id="GO:0051745">
    <property type="term" value="F:4-hydroxy-3-methylbut-2-enyl diphosphate reductase activity"/>
    <property type="evidence" value="ECO:0007669"/>
    <property type="project" value="UniProtKB-UniRule"/>
</dbReference>
<comment type="similarity">
    <text evidence="5">Belongs to the IspH family.</text>
</comment>
<evidence type="ECO:0000313" key="7">
    <source>
        <dbReference type="Proteomes" id="UP000460287"/>
    </source>
</evidence>
<organism evidence="6 7">
    <name type="scientific">Inconstantimicrobium porci</name>
    <dbReference type="NCBI Taxonomy" id="2652291"/>
    <lineage>
        <taxon>Bacteria</taxon>
        <taxon>Bacillati</taxon>
        <taxon>Bacillota</taxon>
        <taxon>Clostridia</taxon>
        <taxon>Eubacteriales</taxon>
        <taxon>Clostridiaceae</taxon>
        <taxon>Inconstantimicrobium</taxon>
    </lineage>
</organism>
<dbReference type="InterPro" id="IPR003451">
    <property type="entry name" value="LytB/IspH"/>
</dbReference>
<dbReference type="UniPathway" id="UPA00056">
    <property type="reaction ID" value="UER00097"/>
</dbReference>
<feature type="binding site" evidence="5">
    <location>
        <position position="128"/>
    </location>
    <ligand>
        <name>dimethylallyl diphosphate</name>
        <dbReference type="ChEBI" id="CHEBI:57623"/>
    </ligand>
</feature>
<comment type="catalytic activity">
    <reaction evidence="5">
        <text>isopentenyl diphosphate + 2 oxidized [2Fe-2S]-[ferredoxin] + H2O = (2E)-4-hydroxy-3-methylbut-2-enyl diphosphate + 2 reduced [2Fe-2S]-[ferredoxin] + 2 H(+)</text>
        <dbReference type="Rhea" id="RHEA:24488"/>
        <dbReference type="Rhea" id="RHEA-COMP:10000"/>
        <dbReference type="Rhea" id="RHEA-COMP:10001"/>
        <dbReference type="ChEBI" id="CHEBI:15377"/>
        <dbReference type="ChEBI" id="CHEBI:15378"/>
        <dbReference type="ChEBI" id="CHEBI:33737"/>
        <dbReference type="ChEBI" id="CHEBI:33738"/>
        <dbReference type="ChEBI" id="CHEBI:128753"/>
        <dbReference type="ChEBI" id="CHEBI:128769"/>
        <dbReference type="EC" id="1.17.7.4"/>
    </reaction>
</comment>
<keyword evidence="1 5" id="KW-0004">4Fe-4S</keyword>
<keyword evidence="5 6" id="KW-0560">Oxidoreductase</keyword>
<comment type="function">
    <text evidence="5">Catalyzes the conversion of 1-hydroxy-2-methyl-2-(E)-butenyl 4-diphosphate (HMBPP) into a mixture of isopentenyl diphosphate (IPP) and dimethylallyl diphosphate (DMAPP). Acts in the terminal step of the DOXP/MEP pathway for isoprenoid precursor biosynthesis.</text>
</comment>
<feature type="binding site" evidence="5">
    <location>
        <position position="128"/>
    </location>
    <ligand>
        <name>isopentenyl diphosphate</name>
        <dbReference type="ChEBI" id="CHEBI:128769"/>
    </ligand>
</feature>
<feature type="binding site" evidence="5">
    <location>
        <position position="221"/>
    </location>
    <ligand>
        <name>isopentenyl diphosphate</name>
        <dbReference type="ChEBI" id="CHEBI:128769"/>
    </ligand>
</feature>
<keyword evidence="4 5" id="KW-0411">Iron-sulfur</keyword>
<protein>
    <recommendedName>
        <fullName evidence="5">4-hydroxy-3-methylbut-2-enyl diphosphate reductase</fullName>
        <shortName evidence="5">HMBPP reductase</shortName>
        <ecNumber evidence="5">1.17.7.4</ecNumber>
    </recommendedName>
</protein>
<feature type="binding site" evidence="5">
    <location>
        <position position="78"/>
    </location>
    <ligand>
        <name>(2E)-4-hydroxy-3-methylbut-2-enyl diphosphate</name>
        <dbReference type="ChEBI" id="CHEBI:128753"/>
    </ligand>
</feature>
<dbReference type="GO" id="GO:0019288">
    <property type="term" value="P:isopentenyl diphosphate biosynthetic process, methylerythritol 4-phosphate pathway"/>
    <property type="evidence" value="ECO:0007669"/>
    <property type="project" value="UniProtKB-UniRule"/>
</dbReference>
<evidence type="ECO:0000313" key="6">
    <source>
        <dbReference type="EMBL" id="MSR90189.1"/>
    </source>
</evidence>
<evidence type="ECO:0000256" key="1">
    <source>
        <dbReference type="ARBA" id="ARBA00022485"/>
    </source>
</evidence>
<dbReference type="CDD" id="cd13944">
    <property type="entry name" value="lytB_ispH"/>
    <property type="match status" value="1"/>
</dbReference>
<dbReference type="PANTHER" id="PTHR30426">
    <property type="entry name" value="4-HYDROXY-3-METHYLBUT-2-ENYL DIPHOSPHATE REDUCTASE"/>
    <property type="match status" value="1"/>
</dbReference>
<feature type="binding site" evidence="5">
    <location>
        <position position="43"/>
    </location>
    <ligand>
        <name>(2E)-4-hydroxy-3-methylbut-2-enyl diphosphate</name>
        <dbReference type="ChEBI" id="CHEBI:128753"/>
    </ligand>
</feature>
<dbReference type="GO" id="GO:0046872">
    <property type="term" value="F:metal ion binding"/>
    <property type="evidence" value="ECO:0007669"/>
    <property type="project" value="UniProtKB-KW"/>
</dbReference>
<feature type="active site" description="Proton donor" evidence="5">
    <location>
        <position position="130"/>
    </location>
</feature>
<feature type="binding site" evidence="5">
    <location>
        <position position="221"/>
    </location>
    <ligand>
        <name>dimethylallyl diphosphate</name>
        <dbReference type="ChEBI" id="CHEBI:57623"/>
    </ligand>
</feature>
<feature type="binding site" evidence="5">
    <location>
        <position position="221"/>
    </location>
    <ligand>
        <name>(2E)-4-hydroxy-3-methylbut-2-enyl diphosphate</name>
        <dbReference type="ChEBI" id="CHEBI:128753"/>
    </ligand>
</feature>
<name>A0A7X2MW58_9CLOT</name>
<feature type="binding site" evidence="5">
    <location>
        <position position="266"/>
    </location>
    <ligand>
        <name>isopentenyl diphosphate</name>
        <dbReference type="ChEBI" id="CHEBI:128769"/>
    </ligand>
</feature>
<comment type="pathway">
    <text evidence="5">Isoprenoid biosynthesis; dimethylallyl diphosphate biosynthesis; dimethylallyl diphosphate from (2E)-4-hydroxy-3-methylbutenyl diphosphate: step 1/1.</text>
</comment>
<feature type="binding site" evidence="5">
    <location>
        <position position="192"/>
    </location>
    <ligand>
        <name>[4Fe-4S] cluster</name>
        <dbReference type="ChEBI" id="CHEBI:49883"/>
    </ligand>
</feature>
<dbReference type="NCBIfam" id="NF002187">
    <property type="entry name" value="PRK01045.1-1"/>
    <property type="match status" value="1"/>
</dbReference>